<dbReference type="Pfam" id="PF05163">
    <property type="entry name" value="DinB"/>
    <property type="match status" value="1"/>
</dbReference>
<accession>A0ABV2DCF5</accession>
<evidence type="ECO:0000313" key="3">
    <source>
        <dbReference type="EMBL" id="MET2827554.1"/>
    </source>
</evidence>
<evidence type="ECO:0000256" key="2">
    <source>
        <dbReference type="ARBA" id="ARBA00022723"/>
    </source>
</evidence>
<comment type="caution">
    <text evidence="3">The sequence shown here is derived from an EMBL/GenBank/DDBJ whole genome shotgun (WGS) entry which is preliminary data.</text>
</comment>
<proteinExistence type="inferred from homology"/>
<dbReference type="Gene3D" id="1.20.120.450">
    <property type="entry name" value="dinb family like domain"/>
    <property type="match status" value="1"/>
</dbReference>
<dbReference type="PANTHER" id="PTHR37302:SF1">
    <property type="entry name" value="PROTEIN DINB"/>
    <property type="match status" value="1"/>
</dbReference>
<keyword evidence="4" id="KW-1185">Reference proteome</keyword>
<dbReference type="EMBL" id="JBEWSZ010000001">
    <property type="protein sequence ID" value="MET2827554.1"/>
    <property type="molecule type" value="Genomic_DNA"/>
</dbReference>
<gene>
    <name evidence="3" type="ORF">ABVQ20_11275</name>
</gene>
<dbReference type="Proteomes" id="UP001548832">
    <property type="component" value="Unassembled WGS sequence"/>
</dbReference>
<reference evidence="3 4" key="1">
    <citation type="submission" date="2024-06" db="EMBL/GenBank/DDBJ databases">
        <authorList>
            <person name="Kim D.-U."/>
        </authorList>
    </citation>
    <scope>NUCLEOTIDE SEQUENCE [LARGE SCALE GENOMIC DNA]</scope>
    <source>
        <strain evidence="3 4">KACC15460</strain>
    </source>
</reference>
<protein>
    <submittedName>
        <fullName evidence="3">DinB family protein</fullName>
    </submittedName>
</protein>
<comment type="similarity">
    <text evidence="1">Belongs to the DinB family.</text>
</comment>
<evidence type="ECO:0000256" key="1">
    <source>
        <dbReference type="ARBA" id="ARBA00008635"/>
    </source>
</evidence>
<sequence length="170" mass="19226">MKQHFMMFAAYNQWANGRIYDAAAELDDEEFNRHTGAFFGSLMGTLNHLLTTDRIWMKRFTGEGDAPTTLDAILHRALPVLRGAREAEDRRIIDWVGGLSDKALSGRFTYMTVSDMRTVSQRQAPALAHLFNHQTHHRGQAHTILTILGRPSLGLDLALFQRTEEGRAFA</sequence>
<dbReference type="RefSeq" id="WP_354459570.1">
    <property type="nucleotide sequence ID" value="NZ_JBEWSZ010000001.1"/>
</dbReference>
<evidence type="ECO:0000313" key="4">
    <source>
        <dbReference type="Proteomes" id="UP001548832"/>
    </source>
</evidence>
<dbReference type="PANTHER" id="PTHR37302">
    <property type="entry name" value="SLR1116 PROTEIN"/>
    <property type="match status" value="1"/>
</dbReference>
<organism evidence="3 4">
    <name type="scientific">Mesorhizobium shangrilense</name>
    <dbReference type="NCBI Taxonomy" id="460060"/>
    <lineage>
        <taxon>Bacteria</taxon>
        <taxon>Pseudomonadati</taxon>
        <taxon>Pseudomonadota</taxon>
        <taxon>Alphaproteobacteria</taxon>
        <taxon>Hyphomicrobiales</taxon>
        <taxon>Phyllobacteriaceae</taxon>
        <taxon>Mesorhizobium</taxon>
    </lineage>
</organism>
<keyword evidence="2" id="KW-0479">Metal-binding</keyword>
<dbReference type="InterPro" id="IPR034660">
    <property type="entry name" value="DinB/YfiT-like"/>
</dbReference>
<dbReference type="InterPro" id="IPR007837">
    <property type="entry name" value="DinB"/>
</dbReference>
<name>A0ABV2DCF5_9HYPH</name>
<dbReference type="SUPFAM" id="SSF109854">
    <property type="entry name" value="DinB/YfiT-like putative metalloenzymes"/>
    <property type="match status" value="1"/>
</dbReference>